<keyword evidence="8" id="KW-1185">Reference proteome</keyword>
<dbReference type="InterPro" id="IPR052161">
    <property type="entry name" value="Mycobact_Acyl-CoA_DH"/>
</dbReference>
<keyword evidence="4" id="KW-0560">Oxidoreductase</keyword>
<sequence length="386" mass="41988">MAAAFHFELCDLPRDEARALRSKVRNFLNDVSAGWTIADRARSWTAFDRDFSRQVGRHGWIGMTWPANYGGHERSALERYVVLEEMLAAGAPVAAHWIADRQSGPLILRVGTDEQKREFLPRIARGELAFCIGLSEPDSGSDLASLRSKATRISGGWRLDGAKIWTTNAHQSDFMIGLFRTAPASETARHIGLSQFLIDLKSSGIEIRPIADLTGESHFNEVRFDAVFVPDSMMVGREGDGWAQVNAELAFERSGPDRYLSAYPLVPPMLDAIGKTGFEAQAARDVGRLVARLATLRAMSISVAGMLQAGATPLQEAALIKDLGVDLEQDTPRLVEDLVGLPPAFDDPGGLAAATAYVTQVAPTFSLRGGTREIMRGLTARGLGLR</sequence>
<protein>
    <submittedName>
        <fullName evidence="7">Acyl-CoA dehydrogenase</fullName>
    </submittedName>
</protein>
<keyword evidence="3" id="KW-0274">FAD</keyword>
<dbReference type="Pfam" id="PF02771">
    <property type="entry name" value="Acyl-CoA_dh_N"/>
    <property type="match status" value="1"/>
</dbReference>
<comment type="cofactor">
    <cofactor evidence="1">
        <name>FAD</name>
        <dbReference type="ChEBI" id="CHEBI:57692"/>
    </cofactor>
</comment>
<dbReference type="InterPro" id="IPR006089">
    <property type="entry name" value="Acyl-CoA_DH_CS"/>
</dbReference>
<evidence type="ECO:0000259" key="6">
    <source>
        <dbReference type="Pfam" id="PF02771"/>
    </source>
</evidence>
<feature type="domain" description="Acyl-CoA dehydrogenase/oxidase N-terminal" evidence="6">
    <location>
        <begin position="15"/>
        <end position="127"/>
    </location>
</feature>
<dbReference type="Gene3D" id="1.20.140.10">
    <property type="entry name" value="Butyryl-CoA Dehydrogenase, subunit A, domain 3"/>
    <property type="match status" value="1"/>
</dbReference>
<feature type="domain" description="Acyl-CoA oxidase/dehydrogenase middle" evidence="5">
    <location>
        <begin position="131"/>
        <end position="227"/>
    </location>
</feature>
<dbReference type="InterPro" id="IPR046373">
    <property type="entry name" value="Acyl-CoA_Oxase/DH_mid-dom_sf"/>
</dbReference>
<dbReference type="PANTHER" id="PTHR43292">
    <property type="entry name" value="ACYL-COA DEHYDROGENASE"/>
    <property type="match status" value="1"/>
</dbReference>
<dbReference type="FunFam" id="2.40.110.10:FF:000011">
    <property type="entry name" value="Acyl-CoA dehydrogenase FadE34"/>
    <property type="match status" value="1"/>
</dbReference>
<evidence type="ECO:0000256" key="1">
    <source>
        <dbReference type="ARBA" id="ARBA00001974"/>
    </source>
</evidence>
<gene>
    <name evidence="7" type="ORF">E8M01_20370</name>
</gene>
<dbReference type="Proteomes" id="UP000298781">
    <property type="component" value="Chromosome"/>
</dbReference>
<dbReference type="InterPro" id="IPR037069">
    <property type="entry name" value="AcylCoA_DH/ox_N_sf"/>
</dbReference>
<dbReference type="Gene3D" id="1.10.540.10">
    <property type="entry name" value="Acyl-CoA dehydrogenase/oxidase, N-terminal domain"/>
    <property type="match status" value="1"/>
</dbReference>
<dbReference type="InterPro" id="IPR006091">
    <property type="entry name" value="Acyl-CoA_Oxase/DH_mid-dom"/>
</dbReference>
<dbReference type="Gene3D" id="2.40.110.10">
    <property type="entry name" value="Butyryl-CoA Dehydrogenase, subunit A, domain 2"/>
    <property type="match status" value="1"/>
</dbReference>
<dbReference type="OrthoDB" id="9775090at2"/>
<dbReference type="InterPro" id="IPR009100">
    <property type="entry name" value="AcylCoA_DH/oxidase_NM_dom_sf"/>
</dbReference>
<dbReference type="Pfam" id="PF02770">
    <property type="entry name" value="Acyl-CoA_dh_M"/>
    <property type="match status" value="1"/>
</dbReference>
<dbReference type="PROSITE" id="PS00072">
    <property type="entry name" value="ACYL_COA_DH_1"/>
    <property type="match status" value="1"/>
</dbReference>
<evidence type="ECO:0000313" key="8">
    <source>
        <dbReference type="Proteomes" id="UP000298781"/>
    </source>
</evidence>
<evidence type="ECO:0000256" key="4">
    <source>
        <dbReference type="ARBA" id="ARBA00023002"/>
    </source>
</evidence>
<dbReference type="PANTHER" id="PTHR43292:SF4">
    <property type="entry name" value="ACYL-COA DEHYDROGENASE FADE34"/>
    <property type="match status" value="1"/>
</dbReference>
<accession>A0A4D7B7R2</accession>
<reference evidence="7 8" key="1">
    <citation type="submission" date="2019-04" db="EMBL/GenBank/DDBJ databases">
        <title>Phreatobacter aquaticus sp. nov.</title>
        <authorList>
            <person name="Choi A."/>
        </authorList>
    </citation>
    <scope>NUCLEOTIDE SEQUENCE [LARGE SCALE GENOMIC DNA]</scope>
    <source>
        <strain evidence="7 8">KCTC 52518</strain>
    </source>
</reference>
<dbReference type="SUPFAM" id="SSF56645">
    <property type="entry name" value="Acyl-CoA dehydrogenase NM domain-like"/>
    <property type="match status" value="1"/>
</dbReference>
<dbReference type="GO" id="GO:0003995">
    <property type="term" value="F:acyl-CoA dehydrogenase activity"/>
    <property type="evidence" value="ECO:0007669"/>
    <property type="project" value="InterPro"/>
</dbReference>
<dbReference type="RefSeq" id="WP_136961811.1">
    <property type="nucleotide sequence ID" value="NZ_CP039690.1"/>
</dbReference>
<dbReference type="InterPro" id="IPR013786">
    <property type="entry name" value="AcylCoA_DH/ox_N"/>
</dbReference>
<proteinExistence type="predicted"/>
<organism evidence="7 8">
    <name type="scientific">Phreatobacter stygius</name>
    <dbReference type="NCBI Taxonomy" id="1940610"/>
    <lineage>
        <taxon>Bacteria</taxon>
        <taxon>Pseudomonadati</taxon>
        <taxon>Pseudomonadota</taxon>
        <taxon>Alphaproteobacteria</taxon>
        <taxon>Hyphomicrobiales</taxon>
        <taxon>Phreatobacteraceae</taxon>
        <taxon>Phreatobacter</taxon>
    </lineage>
</organism>
<evidence type="ECO:0000256" key="3">
    <source>
        <dbReference type="ARBA" id="ARBA00022827"/>
    </source>
</evidence>
<evidence type="ECO:0000259" key="5">
    <source>
        <dbReference type="Pfam" id="PF02770"/>
    </source>
</evidence>
<dbReference type="AlphaFoldDB" id="A0A4D7B7R2"/>
<keyword evidence="2" id="KW-0285">Flavoprotein</keyword>
<dbReference type="EMBL" id="CP039690">
    <property type="protein sequence ID" value="QCI66368.1"/>
    <property type="molecule type" value="Genomic_DNA"/>
</dbReference>
<dbReference type="GO" id="GO:0050660">
    <property type="term" value="F:flavin adenine dinucleotide binding"/>
    <property type="evidence" value="ECO:0007669"/>
    <property type="project" value="InterPro"/>
</dbReference>
<name>A0A4D7B7R2_9HYPH</name>
<dbReference type="GO" id="GO:0005886">
    <property type="term" value="C:plasma membrane"/>
    <property type="evidence" value="ECO:0007669"/>
    <property type="project" value="TreeGrafter"/>
</dbReference>
<dbReference type="KEGG" id="pstg:E8M01_20370"/>
<evidence type="ECO:0000313" key="7">
    <source>
        <dbReference type="EMBL" id="QCI66368.1"/>
    </source>
</evidence>
<evidence type="ECO:0000256" key="2">
    <source>
        <dbReference type="ARBA" id="ARBA00022630"/>
    </source>
</evidence>